<dbReference type="Proteomes" id="UP000045782">
    <property type="component" value="Unassembled WGS sequence"/>
</dbReference>
<sequence length="105" mass="11686">MSEFLRVPPEQMRHEAAQLHSIAQELKNTHQNAHGQMADLLAGFGETESGSFLRTRLEQWEDETHSHYQHLTTHADNRRRVASTFDAADRLDAAGFAGTAGEGDA</sequence>
<dbReference type="AlphaFoldDB" id="A0A0U1CC83"/>
<evidence type="ECO:0000313" key="2">
    <source>
        <dbReference type="Proteomes" id="UP000045782"/>
    </source>
</evidence>
<dbReference type="Gene3D" id="1.10.287.1060">
    <property type="entry name" value="ESAT-6-like"/>
    <property type="match status" value="1"/>
</dbReference>
<reference evidence="1 2" key="1">
    <citation type="submission" date="2015-03" db="EMBL/GenBank/DDBJ databases">
        <authorList>
            <person name="Murphy D."/>
        </authorList>
    </citation>
    <scope>NUCLEOTIDE SEQUENCE [LARGE SCALE GENOMIC DNA]</scope>
    <source>
        <strain evidence="1 2">PAP088</strain>
    </source>
</reference>
<evidence type="ECO:0000313" key="1">
    <source>
        <dbReference type="EMBL" id="CPV71645.1"/>
    </source>
</evidence>
<dbReference type="Pfam" id="PF06013">
    <property type="entry name" value="WXG100"/>
    <property type="match status" value="1"/>
</dbReference>
<accession>A0A0U1CC83</accession>
<dbReference type="RefSeq" id="WP_005060727.1">
    <property type="nucleotide sequence ID" value="NZ_CP014951.1"/>
</dbReference>
<organism evidence="1 2">
    <name type="scientific">Mycobacteroides abscessus</name>
    <dbReference type="NCBI Taxonomy" id="36809"/>
    <lineage>
        <taxon>Bacteria</taxon>
        <taxon>Bacillati</taxon>
        <taxon>Actinomycetota</taxon>
        <taxon>Actinomycetes</taxon>
        <taxon>Mycobacteriales</taxon>
        <taxon>Mycobacteriaceae</taxon>
        <taxon>Mycobacteroides</taxon>
    </lineage>
</organism>
<dbReference type="EMBL" id="CSWP01000013">
    <property type="protein sequence ID" value="CPV71645.1"/>
    <property type="molecule type" value="Genomic_DNA"/>
</dbReference>
<protein>
    <submittedName>
        <fullName evidence="1">Uncharacterized protein</fullName>
    </submittedName>
</protein>
<proteinExistence type="predicted"/>
<gene>
    <name evidence="1" type="ORF">ERS075579_05059</name>
</gene>
<dbReference type="InterPro" id="IPR036689">
    <property type="entry name" value="ESAT-6-like_sf"/>
</dbReference>
<name>A0A0U1CC83_9MYCO</name>
<dbReference type="InterPro" id="IPR010310">
    <property type="entry name" value="T7SS_ESAT-6-like"/>
</dbReference>
<dbReference type="SUPFAM" id="SSF140453">
    <property type="entry name" value="EsxAB dimer-like"/>
    <property type="match status" value="1"/>
</dbReference>